<dbReference type="Pfam" id="PF01554">
    <property type="entry name" value="MatE"/>
    <property type="match status" value="2"/>
</dbReference>
<dbReference type="STRING" id="695850.A0A067CFQ6"/>
<evidence type="ECO:0000313" key="4">
    <source>
        <dbReference type="Proteomes" id="UP000030745"/>
    </source>
</evidence>
<dbReference type="GeneID" id="24131133"/>
<dbReference type="VEuPathDB" id="FungiDB:SPRG_08931"/>
<evidence type="ECO:0000313" key="3">
    <source>
        <dbReference type="EMBL" id="KDO25632.1"/>
    </source>
</evidence>
<accession>A0A067CFQ6</accession>
<dbReference type="NCBIfam" id="TIGR00797">
    <property type="entry name" value="matE"/>
    <property type="match status" value="1"/>
</dbReference>
<feature type="transmembrane region" description="Helical" evidence="2">
    <location>
        <begin position="142"/>
        <end position="162"/>
    </location>
</feature>
<evidence type="ECO:0008006" key="5">
    <source>
        <dbReference type="Google" id="ProtNLM"/>
    </source>
</evidence>
<gene>
    <name evidence="3" type="ORF">SPRG_08931</name>
</gene>
<dbReference type="GO" id="GO:0016020">
    <property type="term" value="C:membrane"/>
    <property type="evidence" value="ECO:0007669"/>
    <property type="project" value="InterPro"/>
</dbReference>
<feature type="transmembrane region" description="Helical" evidence="2">
    <location>
        <begin position="174"/>
        <end position="195"/>
    </location>
</feature>
<keyword evidence="2" id="KW-1133">Transmembrane helix</keyword>
<feature type="transmembrane region" description="Helical" evidence="2">
    <location>
        <begin position="295"/>
        <end position="318"/>
    </location>
</feature>
<dbReference type="KEGG" id="spar:SPRG_08931"/>
<dbReference type="GO" id="GO:0042910">
    <property type="term" value="F:xenobiotic transmembrane transporter activity"/>
    <property type="evidence" value="ECO:0007669"/>
    <property type="project" value="InterPro"/>
</dbReference>
<dbReference type="RefSeq" id="XP_012203665.1">
    <property type="nucleotide sequence ID" value="XM_012348275.1"/>
</dbReference>
<dbReference type="InterPro" id="IPR002528">
    <property type="entry name" value="MATE_fam"/>
</dbReference>
<dbReference type="EMBL" id="KK583230">
    <property type="protein sequence ID" value="KDO25632.1"/>
    <property type="molecule type" value="Genomic_DNA"/>
</dbReference>
<protein>
    <recommendedName>
        <fullName evidence="5">MATE efflux family protein</fullName>
    </recommendedName>
</protein>
<reference evidence="3 4" key="1">
    <citation type="journal article" date="2013" name="PLoS Genet.">
        <title>Distinctive expansion of potential virulence genes in the genome of the oomycete fish pathogen Saprolegnia parasitica.</title>
        <authorList>
            <person name="Jiang R.H."/>
            <person name="de Bruijn I."/>
            <person name="Haas B.J."/>
            <person name="Belmonte R."/>
            <person name="Lobach L."/>
            <person name="Christie J."/>
            <person name="van den Ackerveken G."/>
            <person name="Bottin A."/>
            <person name="Bulone V."/>
            <person name="Diaz-Moreno S.M."/>
            <person name="Dumas B."/>
            <person name="Fan L."/>
            <person name="Gaulin E."/>
            <person name="Govers F."/>
            <person name="Grenville-Briggs L.J."/>
            <person name="Horner N.R."/>
            <person name="Levin J.Z."/>
            <person name="Mammella M."/>
            <person name="Meijer H.J."/>
            <person name="Morris P."/>
            <person name="Nusbaum C."/>
            <person name="Oome S."/>
            <person name="Phillips A.J."/>
            <person name="van Rooyen D."/>
            <person name="Rzeszutek E."/>
            <person name="Saraiva M."/>
            <person name="Secombes C.J."/>
            <person name="Seidl M.F."/>
            <person name="Snel B."/>
            <person name="Stassen J.H."/>
            <person name="Sykes S."/>
            <person name="Tripathy S."/>
            <person name="van den Berg H."/>
            <person name="Vega-Arreguin J.C."/>
            <person name="Wawra S."/>
            <person name="Young S.K."/>
            <person name="Zeng Q."/>
            <person name="Dieguez-Uribeondo J."/>
            <person name="Russ C."/>
            <person name="Tyler B.M."/>
            <person name="van West P."/>
        </authorList>
    </citation>
    <scope>NUCLEOTIDE SEQUENCE [LARGE SCALE GENOMIC DNA]</scope>
    <source>
        <strain evidence="3 4">CBS 223.65</strain>
    </source>
</reference>
<feature type="transmembrane region" description="Helical" evidence="2">
    <location>
        <begin position="373"/>
        <end position="391"/>
    </location>
</feature>
<feature type="transmembrane region" description="Helical" evidence="2">
    <location>
        <begin position="207"/>
        <end position="226"/>
    </location>
</feature>
<feature type="transmembrane region" description="Helical" evidence="2">
    <location>
        <begin position="431"/>
        <end position="450"/>
    </location>
</feature>
<dbReference type="Proteomes" id="UP000030745">
    <property type="component" value="Unassembled WGS sequence"/>
</dbReference>
<feature type="transmembrane region" description="Helical" evidence="2">
    <location>
        <begin position="403"/>
        <end position="425"/>
    </location>
</feature>
<feature type="transmembrane region" description="Helical" evidence="2">
    <location>
        <begin position="99"/>
        <end position="122"/>
    </location>
</feature>
<evidence type="ECO:0000256" key="1">
    <source>
        <dbReference type="ARBA" id="ARBA00010199"/>
    </source>
</evidence>
<keyword evidence="2" id="KW-0472">Membrane</keyword>
<proteinExistence type="inferred from homology"/>
<organism evidence="3 4">
    <name type="scientific">Saprolegnia parasitica (strain CBS 223.65)</name>
    <dbReference type="NCBI Taxonomy" id="695850"/>
    <lineage>
        <taxon>Eukaryota</taxon>
        <taxon>Sar</taxon>
        <taxon>Stramenopiles</taxon>
        <taxon>Oomycota</taxon>
        <taxon>Saprolegniomycetes</taxon>
        <taxon>Saprolegniales</taxon>
        <taxon>Saprolegniaceae</taxon>
        <taxon>Saprolegnia</taxon>
    </lineage>
</organism>
<dbReference type="OrthoDB" id="2126698at2759"/>
<keyword evidence="2" id="KW-0812">Transmembrane</keyword>
<feature type="transmembrane region" description="Helical" evidence="2">
    <location>
        <begin position="73"/>
        <end position="92"/>
    </location>
</feature>
<feature type="transmembrane region" description="Helical" evidence="2">
    <location>
        <begin position="20"/>
        <end position="41"/>
    </location>
</feature>
<comment type="similarity">
    <text evidence="1">Belongs to the multi antimicrobial extrusion (MATE) (TC 2.A.66.1) family.</text>
</comment>
<dbReference type="AlphaFoldDB" id="A0A067CFQ6"/>
<keyword evidence="4" id="KW-1185">Reference proteome</keyword>
<dbReference type="GO" id="GO:0015297">
    <property type="term" value="F:antiporter activity"/>
    <property type="evidence" value="ECO:0007669"/>
    <property type="project" value="InterPro"/>
</dbReference>
<feature type="transmembrane region" description="Helical" evidence="2">
    <location>
        <begin position="263"/>
        <end position="289"/>
    </location>
</feature>
<feature type="transmembrane region" description="Helical" evidence="2">
    <location>
        <begin position="330"/>
        <end position="353"/>
    </location>
</feature>
<name>A0A067CFQ6_SAPPC</name>
<sequence>MAEDQQRLLAATDGHDVRSHFAAFASLALQVALANITRIALLTIDNAFLGHLGTSALAAASLSSTWIQVPLFSVWAMSSALVTLCGQAYGATNKVLMGVWLQMALLLVSGLALPVMAWYLSIDVILVQATDDAAVRRLGARFARIMALSVWPTLVYACLRQYLQAMHIVAPTTFNGLAAIGITIGANYVLIYGAGDWGGLGFDGSPLATVVASWFQPIALFLYAFVYKKYHHEAWGGWKVSELTWSRWKTFFRMALPLGLNDALTYLANSCMSLVVAMLGVDALAANAILLTLWVMLWALSFGVGCATQVHVATALGANRPVAARAMTRIGLGTVVATTATTASVLYICRSAILGVFTNDADLVRHCSAVLPLYLLAYALDALEITLTAVLNGMGQMPFVSGVSFVGMWGVQVPAAYVLAIHFHYGLHGVWLGYAVTASFKLTALSIKLVSVDWSVMALQAISAMESETTAAWHVEVAVPSPANAVLEPIGEPWPLKATTLLPHHAKA</sequence>
<dbReference type="PANTHER" id="PTHR11206">
    <property type="entry name" value="MULTIDRUG RESISTANCE PROTEIN"/>
    <property type="match status" value="1"/>
</dbReference>
<evidence type="ECO:0000256" key="2">
    <source>
        <dbReference type="SAM" id="Phobius"/>
    </source>
</evidence>
<dbReference type="OMA" id="SAWSGEC"/>